<feature type="compositionally biased region" description="Basic and acidic residues" evidence="1">
    <location>
        <begin position="27"/>
        <end position="41"/>
    </location>
</feature>
<dbReference type="Proteomes" id="UP000799766">
    <property type="component" value="Unassembled WGS sequence"/>
</dbReference>
<feature type="region of interest" description="Disordered" evidence="1">
    <location>
        <begin position="1"/>
        <end position="62"/>
    </location>
</feature>
<name>A0A6A6PD19_9PEZI</name>
<sequence length="62" mass="6748">MRPASSPGPRPKEIPISQNPTFPKCHPKADHACRPQKEPKSSSETAKPDSTPISISFQQTPP</sequence>
<feature type="compositionally biased region" description="Polar residues" evidence="1">
    <location>
        <begin position="51"/>
        <end position="62"/>
    </location>
</feature>
<reference evidence="2" key="1">
    <citation type="journal article" date="2020" name="Stud. Mycol.">
        <title>101 Dothideomycetes genomes: a test case for predicting lifestyles and emergence of pathogens.</title>
        <authorList>
            <person name="Haridas S."/>
            <person name="Albert R."/>
            <person name="Binder M."/>
            <person name="Bloem J."/>
            <person name="Labutti K."/>
            <person name="Salamov A."/>
            <person name="Andreopoulos B."/>
            <person name="Baker S."/>
            <person name="Barry K."/>
            <person name="Bills G."/>
            <person name="Bluhm B."/>
            <person name="Cannon C."/>
            <person name="Castanera R."/>
            <person name="Culley D."/>
            <person name="Daum C."/>
            <person name="Ezra D."/>
            <person name="Gonzalez J."/>
            <person name="Henrissat B."/>
            <person name="Kuo A."/>
            <person name="Liang C."/>
            <person name="Lipzen A."/>
            <person name="Lutzoni F."/>
            <person name="Magnuson J."/>
            <person name="Mondo S."/>
            <person name="Nolan M."/>
            <person name="Ohm R."/>
            <person name="Pangilinan J."/>
            <person name="Park H.-J."/>
            <person name="Ramirez L."/>
            <person name="Alfaro M."/>
            <person name="Sun H."/>
            <person name="Tritt A."/>
            <person name="Yoshinaga Y."/>
            <person name="Zwiers L.-H."/>
            <person name="Turgeon B."/>
            <person name="Goodwin S."/>
            <person name="Spatafora J."/>
            <person name="Crous P."/>
            <person name="Grigoriev I."/>
        </authorList>
    </citation>
    <scope>NUCLEOTIDE SEQUENCE</scope>
    <source>
        <strain evidence="2">ATCC 16933</strain>
    </source>
</reference>
<evidence type="ECO:0000256" key="1">
    <source>
        <dbReference type="SAM" id="MobiDB-lite"/>
    </source>
</evidence>
<organism evidence="2 3">
    <name type="scientific">Lineolata rhizophorae</name>
    <dbReference type="NCBI Taxonomy" id="578093"/>
    <lineage>
        <taxon>Eukaryota</taxon>
        <taxon>Fungi</taxon>
        <taxon>Dikarya</taxon>
        <taxon>Ascomycota</taxon>
        <taxon>Pezizomycotina</taxon>
        <taxon>Dothideomycetes</taxon>
        <taxon>Dothideomycetes incertae sedis</taxon>
        <taxon>Lineolatales</taxon>
        <taxon>Lineolataceae</taxon>
        <taxon>Lineolata</taxon>
    </lineage>
</organism>
<evidence type="ECO:0000313" key="2">
    <source>
        <dbReference type="EMBL" id="KAF2461874.1"/>
    </source>
</evidence>
<dbReference type="EMBL" id="MU001670">
    <property type="protein sequence ID" value="KAF2461874.1"/>
    <property type="molecule type" value="Genomic_DNA"/>
</dbReference>
<gene>
    <name evidence="2" type="ORF">BDY21DRAFT_329869</name>
</gene>
<keyword evidence="3" id="KW-1185">Reference proteome</keyword>
<proteinExistence type="predicted"/>
<protein>
    <submittedName>
        <fullName evidence="2">Uncharacterized protein</fullName>
    </submittedName>
</protein>
<dbReference type="AlphaFoldDB" id="A0A6A6PD19"/>
<accession>A0A6A6PD19</accession>
<evidence type="ECO:0000313" key="3">
    <source>
        <dbReference type="Proteomes" id="UP000799766"/>
    </source>
</evidence>